<dbReference type="GO" id="GO:0005737">
    <property type="term" value="C:cytoplasm"/>
    <property type="evidence" value="ECO:0007669"/>
    <property type="project" value="UniProtKB-SubCell"/>
</dbReference>
<comment type="subunit">
    <text evidence="8">Monomer.</text>
</comment>
<feature type="binding site" evidence="8">
    <location>
        <position position="109"/>
    </location>
    <ligand>
        <name>GTP</name>
        <dbReference type="ChEBI" id="CHEBI:37565"/>
    </ligand>
</feature>
<dbReference type="GO" id="GO:0005525">
    <property type="term" value="F:GTP binding"/>
    <property type="evidence" value="ECO:0007669"/>
    <property type="project" value="UniProtKB-UniRule"/>
</dbReference>
<comment type="cofactor">
    <cofactor evidence="8">
        <name>Mg(2+)</name>
        <dbReference type="ChEBI" id="CHEBI:18420"/>
    </cofactor>
</comment>
<dbReference type="InterPro" id="IPR029044">
    <property type="entry name" value="Nucleotide-diphossugar_trans"/>
</dbReference>
<dbReference type="EC" id="2.7.7.77" evidence="8"/>
<dbReference type="GO" id="GO:0046872">
    <property type="term" value="F:metal ion binding"/>
    <property type="evidence" value="ECO:0007669"/>
    <property type="project" value="UniProtKB-KW"/>
</dbReference>
<dbReference type="CDD" id="cd02503">
    <property type="entry name" value="MobA"/>
    <property type="match status" value="1"/>
</dbReference>
<accession>A0A095ZAX6</accession>
<keyword evidence="4 8" id="KW-0547">Nucleotide-binding</keyword>
<keyword evidence="2 8" id="KW-0808">Transferase</keyword>
<evidence type="ECO:0000259" key="9">
    <source>
        <dbReference type="Pfam" id="PF12804"/>
    </source>
</evidence>
<comment type="subcellular location">
    <subcellularLocation>
        <location evidence="8">Cytoplasm</location>
    </subcellularLocation>
</comment>
<evidence type="ECO:0000256" key="7">
    <source>
        <dbReference type="ARBA" id="ARBA00023150"/>
    </source>
</evidence>
<dbReference type="SUPFAM" id="SSF53448">
    <property type="entry name" value="Nucleotide-diphospho-sugar transferases"/>
    <property type="match status" value="1"/>
</dbReference>
<name>A0A095ZAX6_9BURK</name>
<comment type="caution">
    <text evidence="8">Lacks conserved residue(s) required for the propagation of feature annotation.</text>
</comment>
<dbReference type="eggNOG" id="COG0746">
    <property type="taxonomic scope" value="Bacteria"/>
</dbReference>
<dbReference type="PANTHER" id="PTHR19136:SF81">
    <property type="entry name" value="MOLYBDENUM COFACTOR GUANYLYLTRANSFERASE"/>
    <property type="match status" value="1"/>
</dbReference>
<feature type="binding site" evidence="8">
    <location>
        <begin position="17"/>
        <end position="19"/>
    </location>
    <ligand>
        <name>GTP</name>
        <dbReference type="ChEBI" id="CHEBI:37565"/>
    </ligand>
</feature>
<dbReference type="Proteomes" id="UP000029629">
    <property type="component" value="Unassembled WGS sequence"/>
</dbReference>
<dbReference type="GO" id="GO:0061603">
    <property type="term" value="F:molybdenum cofactor guanylyltransferase activity"/>
    <property type="evidence" value="ECO:0007669"/>
    <property type="project" value="UniProtKB-EC"/>
</dbReference>
<comment type="catalytic activity">
    <reaction evidence="8">
        <text>Mo-molybdopterin + GTP + H(+) = Mo-molybdopterin guanine dinucleotide + diphosphate</text>
        <dbReference type="Rhea" id="RHEA:34243"/>
        <dbReference type="ChEBI" id="CHEBI:15378"/>
        <dbReference type="ChEBI" id="CHEBI:33019"/>
        <dbReference type="ChEBI" id="CHEBI:37565"/>
        <dbReference type="ChEBI" id="CHEBI:71302"/>
        <dbReference type="ChEBI" id="CHEBI:71310"/>
        <dbReference type="EC" id="2.7.7.77"/>
    </reaction>
</comment>
<dbReference type="NCBIfam" id="TIGR02665">
    <property type="entry name" value="molyb_mobA"/>
    <property type="match status" value="1"/>
</dbReference>
<evidence type="ECO:0000313" key="10">
    <source>
        <dbReference type="EMBL" id="KGF31778.1"/>
    </source>
</evidence>
<gene>
    <name evidence="8" type="primary">mobA</name>
    <name evidence="10" type="ORF">HMPREF2130_01855</name>
</gene>
<feature type="binding site" evidence="8">
    <location>
        <position position="109"/>
    </location>
    <ligand>
        <name>Mg(2+)</name>
        <dbReference type="ChEBI" id="CHEBI:18420"/>
    </ligand>
</feature>
<feature type="binding site" evidence="8">
    <location>
        <position position="76"/>
    </location>
    <ligand>
        <name>GTP</name>
        <dbReference type="ChEBI" id="CHEBI:37565"/>
    </ligand>
</feature>
<comment type="domain">
    <text evidence="8">The N-terminal domain determines nucleotide recognition and specific binding, while the C-terminal domain determines the specific binding to the target protein.</text>
</comment>
<feature type="domain" description="MobA-like NTP transferase" evidence="9">
    <location>
        <begin position="14"/>
        <end position="168"/>
    </location>
</feature>
<dbReference type="AlphaFoldDB" id="A0A095ZAX6"/>
<dbReference type="InterPro" id="IPR025877">
    <property type="entry name" value="MobA-like_NTP_Trfase"/>
</dbReference>
<dbReference type="PANTHER" id="PTHR19136">
    <property type="entry name" value="MOLYBDENUM COFACTOR GUANYLYLTRANSFERASE"/>
    <property type="match status" value="1"/>
</dbReference>
<keyword evidence="6 8" id="KW-0342">GTP-binding</keyword>
<evidence type="ECO:0000256" key="6">
    <source>
        <dbReference type="ARBA" id="ARBA00023134"/>
    </source>
</evidence>
<dbReference type="Pfam" id="PF12804">
    <property type="entry name" value="NTP_transf_3"/>
    <property type="match status" value="1"/>
</dbReference>
<keyword evidence="3 8" id="KW-0479">Metal-binding</keyword>
<reference evidence="10 11" key="1">
    <citation type="submission" date="2014-07" db="EMBL/GenBank/DDBJ databases">
        <authorList>
            <person name="McCorrison J."/>
            <person name="Sanka R."/>
            <person name="Torralba M."/>
            <person name="Gillis M."/>
            <person name="Haft D.H."/>
            <person name="Methe B."/>
            <person name="Sutton G."/>
            <person name="Nelson K.E."/>
        </authorList>
    </citation>
    <scope>NUCLEOTIDE SEQUENCE [LARGE SCALE GENOMIC DNA]</scope>
    <source>
        <strain evidence="10 11">DNF00040</strain>
    </source>
</reference>
<comment type="function">
    <text evidence="8">Transfers a GMP moiety from GTP to Mo-molybdopterin (Mo-MPT) cofactor (Moco or molybdenum cofactor) to form Mo-molybdopterin guanine dinucleotide (Mo-MGD) cofactor.</text>
</comment>
<keyword evidence="7 8" id="KW-0501">Molybdenum cofactor biosynthesis</keyword>
<evidence type="ECO:0000256" key="1">
    <source>
        <dbReference type="ARBA" id="ARBA00022490"/>
    </source>
</evidence>
<evidence type="ECO:0000256" key="4">
    <source>
        <dbReference type="ARBA" id="ARBA00022741"/>
    </source>
</evidence>
<evidence type="ECO:0000256" key="3">
    <source>
        <dbReference type="ARBA" id="ARBA00022723"/>
    </source>
</evidence>
<evidence type="ECO:0000256" key="2">
    <source>
        <dbReference type="ARBA" id="ARBA00022679"/>
    </source>
</evidence>
<comment type="caution">
    <text evidence="10">The sequence shown here is derived from an EMBL/GenBank/DDBJ whole genome shotgun (WGS) entry which is preliminary data.</text>
</comment>
<proteinExistence type="inferred from homology"/>
<dbReference type="OrthoDB" id="9788394at2"/>
<dbReference type="InterPro" id="IPR013482">
    <property type="entry name" value="Molybde_CF_guanTrfase"/>
</dbReference>
<organism evidence="10 11">
    <name type="scientific">Oligella urethralis DNF00040</name>
    <dbReference type="NCBI Taxonomy" id="1401065"/>
    <lineage>
        <taxon>Bacteria</taxon>
        <taxon>Pseudomonadati</taxon>
        <taxon>Pseudomonadota</taxon>
        <taxon>Betaproteobacteria</taxon>
        <taxon>Burkholderiales</taxon>
        <taxon>Alcaligenaceae</taxon>
        <taxon>Oligella</taxon>
    </lineage>
</organism>
<dbReference type="GO" id="GO:0006777">
    <property type="term" value="P:Mo-molybdopterin cofactor biosynthetic process"/>
    <property type="evidence" value="ECO:0007669"/>
    <property type="project" value="UniProtKB-KW"/>
</dbReference>
<protein>
    <recommendedName>
        <fullName evidence="8">Molybdenum cofactor guanylyltransferase</fullName>
        <shortName evidence="8">MoCo guanylyltransferase</shortName>
        <ecNumber evidence="8">2.7.7.77</ecNumber>
    </recommendedName>
    <alternativeName>
        <fullName evidence="8">GTP:molybdopterin guanylyltransferase</fullName>
    </alternativeName>
    <alternativeName>
        <fullName evidence="8">Mo-MPT guanylyltransferase</fullName>
    </alternativeName>
    <alternativeName>
        <fullName evidence="8">Molybdopterin guanylyltransferase</fullName>
    </alternativeName>
    <alternativeName>
        <fullName evidence="8">Molybdopterin-guanine dinucleotide synthase</fullName>
        <shortName evidence="8">MGD synthase</shortName>
    </alternativeName>
</protein>
<dbReference type="RefSeq" id="WP_036557536.1">
    <property type="nucleotide sequence ID" value="NZ_JRNI01000010.1"/>
</dbReference>
<dbReference type="EMBL" id="JRNI01000010">
    <property type="protein sequence ID" value="KGF31778.1"/>
    <property type="molecule type" value="Genomic_DNA"/>
</dbReference>
<comment type="similarity">
    <text evidence="8">Belongs to the MobA family.</text>
</comment>
<evidence type="ECO:0000256" key="5">
    <source>
        <dbReference type="ARBA" id="ARBA00022842"/>
    </source>
</evidence>
<keyword evidence="1 8" id="KW-0963">Cytoplasm</keyword>
<dbReference type="HAMAP" id="MF_00316">
    <property type="entry name" value="MobA"/>
    <property type="match status" value="1"/>
</dbReference>
<evidence type="ECO:0000313" key="11">
    <source>
        <dbReference type="Proteomes" id="UP000029629"/>
    </source>
</evidence>
<sequence>MLAGLSTPLPSLAAVILAGGLGRRMGYQQKGLLSLNQRPLIEHILDKISPYTEHIMISANAAHEQYQAFGYPVVADLAPYQQRGPLAGIYSGITQLAEDIELIQILPCDSPYLPNNLAWLFYQYLESHPDKDLVVAATDDKVHPVIMQCRRRILQPLKTYLDDPAKQNRVMGFIRSCDYGTIQFSNHQQFTNINEPSLLAGYQV</sequence>
<keyword evidence="5 8" id="KW-0460">Magnesium</keyword>
<dbReference type="Gene3D" id="3.90.550.10">
    <property type="entry name" value="Spore Coat Polysaccharide Biosynthesis Protein SpsA, Chain A"/>
    <property type="match status" value="1"/>
</dbReference>
<evidence type="ECO:0000256" key="8">
    <source>
        <dbReference type="HAMAP-Rule" id="MF_00316"/>
    </source>
</evidence>
<keyword evidence="11" id="KW-1185">Reference proteome</keyword>
<feature type="binding site" evidence="8">
    <location>
        <position position="30"/>
    </location>
    <ligand>
        <name>GTP</name>
        <dbReference type="ChEBI" id="CHEBI:37565"/>
    </ligand>
</feature>